<feature type="region of interest" description="Disordered" evidence="4">
    <location>
        <begin position="109"/>
        <end position="129"/>
    </location>
</feature>
<dbReference type="GO" id="GO:1904047">
    <property type="term" value="F:S-adenosyl-L-methionine binding"/>
    <property type="evidence" value="ECO:0007669"/>
    <property type="project" value="TreeGrafter"/>
</dbReference>
<protein>
    <submittedName>
        <fullName evidence="5">D12 class N6 adenine-specific DNA methyltransferase</fullName>
    </submittedName>
</protein>
<dbReference type="Pfam" id="PF02086">
    <property type="entry name" value="MethyltransfD12"/>
    <property type="match status" value="1"/>
</dbReference>
<evidence type="ECO:0000256" key="3">
    <source>
        <dbReference type="ARBA" id="ARBA00022691"/>
    </source>
</evidence>
<sequence length="176" mass="19919">MTAPIFPYPGGKRRLAKKILPLFPKHTCYLEAFVGAGAILLAKEPSKAEVMNDLNGELINFFRMVRHHPKALNDELKWMLPSRMDFEQSKAVNPESLRIRPRVRRPGRKERGFRVDGGGSQWGHRHGDRSIYPERARSEYRGSGRFSSSVSAFAPAAPRHESNSAGRLVNRHCSRA</sequence>
<dbReference type="PRINTS" id="PR00505">
    <property type="entry name" value="D12N6MTFRASE"/>
</dbReference>
<evidence type="ECO:0000256" key="2">
    <source>
        <dbReference type="ARBA" id="ARBA00022679"/>
    </source>
</evidence>
<keyword evidence="2 5" id="KW-0808">Transferase</keyword>
<evidence type="ECO:0000256" key="1">
    <source>
        <dbReference type="ARBA" id="ARBA00022603"/>
    </source>
</evidence>
<dbReference type="EMBL" id="CAADFW010000168">
    <property type="protein sequence ID" value="VFK65156.1"/>
    <property type="molecule type" value="Genomic_DNA"/>
</dbReference>
<name>A0A451AGJ5_9GAMM</name>
<feature type="region of interest" description="Disordered" evidence="4">
    <location>
        <begin position="153"/>
        <end position="176"/>
    </location>
</feature>
<proteinExistence type="predicted"/>
<dbReference type="AlphaFoldDB" id="A0A451AGJ5"/>
<keyword evidence="3" id="KW-0949">S-adenosyl-L-methionine</keyword>
<gene>
    <name evidence="5" type="ORF">BECKTC1821F_GA0114240_11683</name>
</gene>
<dbReference type="GO" id="GO:0009007">
    <property type="term" value="F:site-specific DNA-methyltransferase (adenine-specific) activity"/>
    <property type="evidence" value="ECO:0007669"/>
    <property type="project" value="UniProtKB-EC"/>
</dbReference>
<dbReference type="InterPro" id="IPR029063">
    <property type="entry name" value="SAM-dependent_MTases_sf"/>
</dbReference>
<organism evidence="5">
    <name type="scientific">Candidatus Kentrum sp. TC</name>
    <dbReference type="NCBI Taxonomy" id="2126339"/>
    <lineage>
        <taxon>Bacteria</taxon>
        <taxon>Pseudomonadati</taxon>
        <taxon>Pseudomonadota</taxon>
        <taxon>Gammaproteobacteria</taxon>
        <taxon>Candidatus Kentrum</taxon>
    </lineage>
</organism>
<dbReference type="InterPro" id="IPR012327">
    <property type="entry name" value="MeTrfase_D12"/>
</dbReference>
<evidence type="ECO:0000256" key="4">
    <source>
        <dbReference type="SAM" id="MobiDB-lite"/>
    </source>
</evidence>
<evidence type="ECO:0000313" key="5">
    <source>
        <dbReference type="EMBL" id="VFK65156.1"/>
    </source>
</evidence>
<dbReference type="PANTHER" id="PTHR30481:SF4">
    <property type="entry name" value="SITE-SPECIFIC DNA-METHYLTRANSFERASE (ADENINE-SPECIFIC)"/>
    <property type="match status" value="1"/>
</dbReference>
<keyword evidence="1 5" id="KW-0489">Methyltransferase</keyword>
<dbReference type="GO" id="GO:0006298">
    <property type="term" value="P:mismatch repair"/>
    <property type="evidence" value="ECO:0007669"/>
    <property type="project" value="TreeGrafter"/>
</dbReference>
<dbReference type="Gene3D" id="3.40.50.150">
    <property type="entry name" value="Vaccinia Virus protein VP39"/>
    <property type="match status" value="1"/>
</dbReference>
<accession>A0A451AGJ5</accession>
<dbReference type="SUPFAM" id="SSF53335">
    <property type="entry name" value="S-adenosyl-L-methionine-dependent methyltransferases"/>
    <property type="match status" value="1"/>
</dbReference>
<dbReference type="GO" id="GO:0009307">
    <property type="term" value="P:DNA restriction-modification system"/>
    <property type="evidence" value="ECO:0007669"/>
    <property type="project" value="InterPro"/>
</dbReference>
<dbReference type="GO" id="GO:0043565">
    <property type="term" value="F:sequence-specific DNA binding"/>
    <property type="evidence" value="ECO:0007669"/>
    <property type="project" value="TreeGrafter"/>
</dbReference>
<dbReference type="PANTHER" id="PTHR30481">
    <property type="entry name" value="DNA ADENINE METHYLASE"/>
    <property type="match status" value="1"/>
</dbReference>
<reference evidence="5" key="1">
    <citation type="submission" date="2019-02" db="EMBL/GenBank/DDBJ databases">
        <authorList>
            <person name="Gruber-Vodicka R. H."/>
            <person name="Seah K. B. B."/>
        </authorList>
    </citation>
    <scope>NUCLEOTIDE SEQUENCE</scope>
    <source>
        <strain evidence="5">BECK_BZ126</strain>
    </source>
</reference>
<dbReference type="GO" id="GO:0032259">
    <property type="term" value="P:methylation"/>
    <property type="evidence" value="ECO:0007669"/>
    <property type="project" value="UniProtKB-KW"/>
</dbReference>